<gene>
    <name evidence="6" type="ORF">CYMTET_11558</name>
</gene>
<feature type="repeat" description="RCC1" evidence="3">
    <location>
        <begin position="293"/>
        <end position="344"/>
    </location>
</feature>
<dbReference type="GO" id="GO:0005737">
    <property type="term" value="C:cytoplasm"/>
    <property type="evidence" value="ECO:0007669"/>
    <property type="project" value="TreeGrafter"/>
</dbReference>
<evidence type="ECO:0000256" key="4">
    <source>
        <dbReference type="SAM" id="MobiDB-lite"/>
    </source>
</evidence>
<dbReference type="GO" id="GO:0005085">
    <property type="term" value="F:guanyl-nucleotide exchange factor activity"/>
    <property type="evidence" value="ECO:0007669"/>
    <property type="project" value="TreeGrafter"/>
</dbReference>
<feature type="repeat" description="RCC1" evidence="3">
    <location>
        <begin position="239"/>
        <end position="292"/>
    </location>
</feature>
<dbReference type="SUPFAM" id="SSF81383">
    <property type="entry name" value="F-box domain"/>
    <property type="match status" value="1"/>
</dbReference>
<dbReference type="InterPro" id="IPR051553">
    <property type="entry name" value="Ran_GTPase-activating"/>
</dbReference>
<keyword evidence="2" id="KW-0677">Repeat</keyword>
<accession>A0AAE0LCQ9</accession>
<dbReference type="InterPro" id="IPR000408">
    <property type="entry name" value="Reg_chr_condens"/>
</dbReference>
<evidence type="ECO:0000256" key="3">
    <source>
        <dbReference type="PROSITE-ProRule" id="PRU00235"/>
    </source>
</evidence>
<sequence length="579" mass="61321">MDQRTTSSLFRALQRTEASSGLVLRTRKAGAAEAAEGQGVRQLKVLETKKRKHTSPAAIVRRKRQKSSEPSCGDFARLPHEVIEQILLQCNASSLGALSCTSSYFSASGIIERVALKLLRCTSRGLLIQQTPGETAAYLLHFVMQSEQVAVQSKKFALGSFHSAVLTDCPETLEGALYTFGRGFHGQLGHGGYDNSSVPLRVTLDVGSKEAVKEEVILDSDLKMVALGGSHCAALTHCGTLYTWGLASSGELGHGGWTPIEVDVPRPVTSLGKVRVEMVAAGSNHTLAVGTCGGLWSCGRGRHGQLGQGHYHDVGPLQRVESLRGIDVASASAGGGHSMVLTPEGKVWAWGDNRDGQLGLGMRGADVGLPWPHRVEVPHHHGSGSRSRQQGFFSVSTGGHHSLLVTMNGELLACGRARHGALGIDSKSNKRTPTRVDIGSLTEDMPCAACSQCARGKCRVVQAVAGGSHSLVVTACGEVRGAGCNAYGQLGLGDTTQRRAFTPIPAAQKAGLWGLAAGDDHSAAVGIDNKMYLWGRGDWGQLGLPDGRGHWLPQRLDGLILGEIRDESDSEGQLDDEGY</sequence>
<dbReference type="InterPro" id="IPR009091">
    <property type="entry name" value="RCC1/BLIP-II"/>
</dbReference>
<keyword evidence="7" id="KW-1185">Reference proteome</keyword>
<evidence type="ECO:0000313" key="6">
    <source>
        <dbReference type="EMBL" id="KAK3280606.1"/>
    </source>
</evidence>
<dbReference type="AlphaFoldDB" id="A0AAE0LCQ9"/>
<reference evidence="6 7" key="1">
    <citation type="journal article" date="2015" name="Genome Biol. Evol.">
        <title>Comparative Genomics of a Bacterivorous Green Alga Reveals Evolutionary Causalities and Consequences of Phago-Mixotrophic Mode of Nutrition.</title>
        <authorList>
            <person name="Burns J.A."/>
            <person name="Paasch A."/>
            <person name="Narechania A."/>
            <person name="Kim E."/>
        </authorList>
    </citation>
    <scope>NUCLEOTIDE SEQUENCE [LARGE SCALE GENOMIC DNA]</scope>
    <source>
        <strain evidence="6 7">PLY_AMNH</strain>
    </source>
</reference>
<evidence type="ECO:0000256" key="1">
    <source>
        <dbReference type="ARBA" id="ARBA00022658"/>
    </source>
</evidence>
<evidence type="ECO:0000256" key="2">
    <source>
        <dbReference type="ARBA" id="ARBA00022737"/>
    </source>
</evidence>
<dbReference type="PROSITE" id="PS50012">
    <property type="entry name" value="RCC1_3"/>
    <property type="match status" value="6"/>
</dbReference>
<evidence type="ECO:0000313" key="7">
    <source>
        <dbReference type="Proteomes" id="UP001190700"/>
    </source>
</evidence>
<dbReference type="InterPro" id="IPR036047">
    <property type="entry name" value="F-box-like_dom_sf"/>
</dbReference>
<dbReference type="SUPFAM" id="SSF50985">
    <property type="entry name" value="RCC1/BLIP-II"/>
    <property type="match status" value="2"/>
</dbReference>
<dbReference type="PROSITE" id="PS00626">
    <property type="entry name" value="RCC1_2"/>
    <property type="match status" value="3"/>
</dbReference>
<dbReference type="Pfam" id="PF25390">
    <property type="entry name" value="WD40_RLD"/>
    <property type="match status" value="1"/>
</dbReference>
<name>A0AAE0LCQ9_9CHLO</name>
<dbReference type="Gene3D" id="2.130.10.30">
    <property type="entry name" value="Regulator of chromosome condensation 1/beta-lactamase-inhibitor protein II"/>
    <property type="match status" value="3"/>
</dbReference>
<feature type="repeat" description="RCC1" evidence="3">
    <location>
        <begin position="345"/>
        <end position="408"/>
    </location>
</feature>
<feature type="repeat" description="RCC1" evidence="3">
    <location>
        <begin position="175"/>
        <end position="238"/>
    </location>
</feature>
<dbReference type="Proteomes" id="UP001190700">
    <property type="component" value="Unassembled WGS sequence"/>
</dbReference>
<organism evidence="6 7">
    <name type="scientific">Cymbomonas tetramitiformis</name>
    <dbReference type="NCBI Taxonomy" id="36881"/>
    <lineage>
        <taxon>Eukaryota</taxon>
        <taxon>Viridiplantae</taxon>
        <taxon>Chlorophyta</taxon>
        <taxon>Pyramimonadophyceae</taxon>
        <taxon>Pyramimonadales</taxon>
        <taxon>Pyramimonadaceae</taxon>
        <taxon>Cymbomonas</taxon>
    </lineage>
</organism>
<evidence type="ECO:0000259" key="5">
    <source>
        <dbReference type="Pfam" id="PF25390"/>
    </source>
</evidence>
<comment type="caution">
    <text evidence="6">The sequence shown here is derived from an EMBL/GenBank/DDBJ whole genome shotgun (WGS) entry which is preliminary data.</text>
</comment>
<feature type="repeat" description="RCC1" evidence="3">
    <location>
        <begin position="477"/>
        <end position="528"/>
    </location>
</feature>
<dbReference type="EMBL" id="LGRX02004333">
    <property type="protein sequence ID" value="KAK3280606.1"/>
    <property type="molecule type" value="Genomic_DNA"/>
</dbReference>
<dbReference type="Pfam" id="PF00415">
    <property type="entry name" value="RCC1"/>
    <property type="match status" value="1"/>
</dbReference>
<dbReference type="Pfam" id="PF13540">
    <property type="entry name" value="RCC1_2"/>
    <property type="match status" value="1"/>
</dbReference>
<dbReference type="PANTHER" id="PTHR45982:SF1">
    <property type="entry name" value="REGULATOR OF CHROMOSOME CONDENSATION"/>
    <property type="match status" value="1"/>
</dbReference>
<feature type="repeat" description="RCC1" evidence="3">
    <location>
        <begin position="409"/>
        <end position="476"/>
    </location>
</feature>
<keyword evidence="1" id="KW-0344">Guanine-nucleotide releasing factor</keyword>
<feature type="compositionally biased region" description="Basic residues" evidence="4">
    <location>
        <begin position="52"/>
        <end position="65"/>
    </location>
</feature>
<dbReference type="InterPro" id="IPR058923">
    <property type="entry name" value="RCC1-like_dom"/>
</dbReference>
<protein>
    <recommendedName>
        <fullName evidence="5">RCC1-like domain-containing protein</fullName>
    </recommendedName>
</protein>
<feature type="domain" description="RCC1-like" evidence="5">
    <location>
        <begin position="154"/>
        <end position="438"/>
    </location>
</feature>
<feature type="region of interest" description="Disordered" evidence="4">
    <location>
        <begin position="52"/>
        <end position="72"/>
    </location>
</feature>
<dbReference type="PANTHER" id="PTHR45982">
    <property type="entry name" value="REGULATOR OF CHROMOSOME CONDENSATION"/>
    <property type="match status" value="1"/>
</dbReference>
<proteinExistence type="predicted"/>
<dbReference type="PRINTS" id="PR00633">
    <property type="entry name" value="RCCNDNSATION"/>
</dbReference>
<dbReference type="CDD" id="cd09917">
    <property type="entry name" value="F-box_SF"/>
    <property type="match status" value="1"/>
</dbReference>